<dbReference type="Gene3D" id="3.30.559.30">
    <property type="entry name" value="Nonribosomal peptide synthetase, condensation domain"/>
    <property type="match status" value="1"/>
</dbReference>
<dbReference type="GO" id="GO:0003824">
    <property type="term" value="F:catalytic activity"/>
    <property type="evidence" value="ECO:0007669"/>
    <property type="project" value="InterPro"/>
</dbReference>
<dbReference type="Pfam" id="PF00550">
    <property type="entry name" value="PP-binding"/>
    <property type="match status" value="1"/>
</dbReference>
<dbReference type="GeneID" id="67018276"/>
<keyword evidence="1" id="KW-0596">Phosphopantetheine</keyword>
<sequence length="956" mass="103675">MAHSDSAEILMEPSKLVLGKVIADLLEIDAESLDWNTSFILLGGDSILAIDFIVRCRDEGIVVDMKELLEAESLAALAEQIDRRNIGAANGVNGHTNGVNGNGNGVHGHANGLNGHGKPAVLNGRNDWNASGTAVVGRRLRFASMEIAQGEVAPILSTLERIVARHSALRSKWSVSSLGHWKLTSSAPSTTMGHRQFYFAESLGAENMNDAYEALTRALASVEAPPFGCLAMANHAIKGTRTMVLAADANLVDSLSMRLVLRELEVCAKGSHVEPSFDFQFSDWVAQGCYGRSVGPRHRRTSPRSLKYPLEEANVTRSKSTDDTGMSGLDGHAEGFLTFTLSHSTTEKLLASQTHASLRTSPVDIVNAALSRALWSHSQDPEAVLRIQSAYSIREEQSIPLESIGCYEVEVGFEALAPEPQERLIHAVRRTRDARAGHSCRDVLERCAGSTAAIYVDCTRLEKSQQDLSCRDWRFSDPILGHGARVVVEMVADQARVSVDLEGTSLDAERVANELESCLEQMANALINAPPTATLADFPLVQWPYSALDELAAELQTHSMSIDDVESIAPCSAVQESFFVSQAMNSASYVSHVSITLQSAAAQTAGGPAVERIIEAWKETVKRHAMLRTTFVESKDRLGKSDQVVLEPLAMPPCVEVRPAPASGRPAVRPRPRPFQAPLRLCISEVSAAELRLELEISHALVDGHSARILLHDFRASYVRTAHFSAQPPLPYAVFASRQQRVAGSEEASAGAAYWTGYLNAATESRLPVLTSNPHLCQLETASCSLPLPEGQLRAVCGRFAITPANLFHIAWALAIRRLTLSDSVTFSYIVSGRDSHVEGAEAIVGPLLNTLPCALTLTPETSVADALSLAKRDWQNGLQFQNTPIAYLPTAKTQSLKLLGNTLLSIEREATNSHVLAKGISMTINERTSATDVRDMFLAYSVLHLQNNSLTYQPI</sequence>
<evidence type="ECO:0000259" key="4">
    <source>
        <dbReference type="PROSITE" id="PS50075"/>
    </source>
</evidence>
<evidence type="ECO:0000256" key="1">
    <source>
        <dbReference type="ARBA" id="ARBA00022450"/>
    </source>
</evidence>
<accession>A0A8J2N6X6</accession>
<dbReference type="InterPro" id="IPR001242">
    <property type="entry name" value="Condensation_dom"/>
</dbReference>
<organism evidence="5 6">
    <name type="scientific">Alternaria atra</name>
    <dbReference type="NCBI Taxonomy" id="119953"/>
    <lineage>
        <taxon>Eukaryota</taxon>
        <taxon>Fungi</taxon>
        <taxon>Dikarya</taxon>
        <taxon>Ascomycota</taxon>
        <taxon>Pezizomycotina</taxon>
        <taxon>Dothideomycetes</taxon>
        <taxon>Pleosporomycetidae</taxon>
        <taxon>Pleosporales</taxon>
        <taxon>Pleosporineae</taxon>
        <taxon>Pleosporaceae</taxon>
        <taxon>Alternaria</taxon>
        <taxon>Alternaria sect. Ulocladioides</taxon>
    </lineage>
</organism>
<dbReference type="Proteomes" id="UP000676310">
    <property type="component" value="Unassembled WGS sequence"/>
</dbReference>
<dbReference type="EMBL" id="CAJRGZ010000019">
    <property type="protein sequence ID" value="CAG5163247.1"/>
    <property type="molecule type" value="Genomic_DNA"/>
</dbReference>
<dbReference type="SUPFAM" id="SSF47336">
    <property type="entry name" value="ACP-like"/>
    <property type="match status" value="1"/>
</dbReference>
<dbReference type="PROSITE" id="PS50075">
    <property type="entry name" value="CARRIER"/>
    <property type="match status" value="1"/>
</dbReference>
<name>A0A8J2N6X6_9PLEO</name>
<comment type="similarity">
    <text evidence="3">Belongs to the NRP synthetase family.</text>
</comment>
<dbReference type="InterPro" id="IPR023213">
    <property type="entry name" value="CAT-like_dom_sf"/>
</dbReference>
<keyword evidence="6" id="KW-1185">Reference proteome</keyword>
<dbReference type="Gene3D" id="3.30.559.10">
    <property type="entry name" value="Chloramphenicol acetyltransferase-like domain"/>
    <property type="match status" value="1"/>
</dbReference>
<evidence type="ECO:0000256" key="3">
    <source>
        <dbReference type="ARBA" id="ARBA00029454"/>
    </source>
</evidence>
<dbReference type="Gene3D" id="1.10.1200.10">
    <property type="entry name" value="ACP-like"/>
    <property type="match status" value="1"/>
</dbReference>
<dbReference type="InterPro" id="IPR036736">
    <property type="entry name" value="ACP-like_sf"/>
</dbReference>
<dbReference type="InterPro" id="IPR020806">
    <property type="entry name" value="PKS_PP-bd"/>
</dbReference>
<protein>
    <recommendedName>
        <fullName evidence="4">Carrier domain-containing protein</fullName>
    </recommendedName>
</protein>
<dbReference type="SMART" id="SM00823">
    <property type="entry name" value="PKS_PP"/>
    <property type="match status" value="1"/>
</dbReference>
<dbReference type="Pfam" id="PF00668">
    <property type="entry name" value="Condensation"/>
    <property type="match status" value="1"/>
</dbReference>
<evidence type="ECO:0000256" key="2">
    <source>
        <dbReference type="ARBA" id="ARBA00022553"/>
    </source>
</evidence>
<evidence type="ECO:0000313" key="6">
    <source>
        <dbReference type="Proteomes" id="UP000676310"/>
    </source>
</evidence>
<comment type="caution">
    <text evidence="5">The sequence shown here is derived from an EMBL/GenBank/DDBJ whole genome shotgun (WGS) entry which is preliminary data.</text>
</comment>
<dbReference type="InterPro" id="IPR009081">
    <property type="entry name" value="PP-bd_ACP"/>
</dbReference>
<dbReference type="OrthoDB" id="5188367at2759"/>
<dbReference type="GO" id="GO:0031177">
    <property type="term" value="F:phosphopantetheine binding"/>
    <property type="evidence" value="ECO:0007669"/>
    <property type="project" value="InterPro"/>
</dbReference>
<dbReference type="PANTHER" id="PTHR45398:SF1">
    <property type="entry name" value="ENZYME, PUTATIVE (JCVI)-RELATED"/>
    <property type="match status" value="1"/>
</dbReference>
<dbReference type="AlphaFoldDB" id="A0A8J2N6X6"/>
<reference evidence="5" key="1">
    <citation type="submission" date="2021-05" db="EMBL/GenBank/DDBJ databases">
        <authorList>
            <person name="Stam R."/>
        </authorList>
    </citation>
    <scope>NUCLEOTIDE SEQUENCE</scope>
    <source>
        <strain evidence="5">CS162</strain>
    </source>
</reference>
<dbReference type="PANTHER" id="PTHR45398">
    <property type="match status" value="1"/>
</dbReference>
<gene>
    <name evidence="5" type="ORF">ALTATR162_LOCUS6392</name>
</gene>
<dbReference type="SUPFAM" id="SSF52777">
    <property type="entry name" value="CoA-dependent acyltransferases"/>
    <property type="match status" value="3"/>
</dbReference>
<feature type="domain" description="Carrier" evidence="4">
    <location>
        <begin position="12"/>
        <end position="85"/>
    </location>
</feature>
<proteinExistence type="inferred from homology"/>
<dbReference type="RefSeq" id="XP_043169948.1">
    <property type="nucleotide sequence ID" value="XM_043314013.1"/>
</dbReference>
<keyword evidence="2" id="KW-0597">Phosphoprotein</keyword>
<evidence type="ECO:0000313" key="5">
    <source>
        <dbReference type="EMBL" id="CAG5163247.1"/>
    </source>
</evidence>